<dbReference type="PROSITE" id="PS51365">
    <property type="entry name" value="RENAL_DIPEPTIDASE_2"/>
    <property type="match status" value="1"/>
</dbReference>
<name>A0A382GKC9_9ZZZZ</name>
<dbReference type="InterPro" id="IPR008257">
    <property type="entry name" value="Pept_M19"/>
</dbReference>
<dbReference type="PANTHER" id="PTHR10443:SF12">
    <property type="entry name" value="DIPEPTIDASE"/>
    <property type="match status" value="1"/>
</dbReference>
<feature type="non-terminal residue" evidence="1">
    <location>
        <position position="223"/>
    </location>
</feature>
<dbReference type="Pfam" id="PF01244">
    <property type="entry name" value="Peptidase_M19"/>
    <property type="match status" value="1"/>
</dbReference>
<dbReference type="PANTHER" id="PTHR10443">
    <property type="entry name" value="MICROSOMAL DIPEPTIDASE"/>
    <property type="match status" value="1"/>
</dbReference>
<sequence length="223" mass="24759">MRESEAGLPEKGRGLNVVSFEELRRGEIGLFFVTMCCRVASHGRRFPGVRTQDIAYAKDRAQLAYYQLMEQKGWLRQICSTADLDAHLEAWEADPVHCPLGFILTMEGCDGIVDDDQVPAWWDQGLRVVSLCHYGVSSYSHGTQAPGGLTPRGAPMLRALERAGVMLDLSHLAEAAFWEALDVFEGQILATHNCVRALCDHDRQFDDDQVRTIIARQGVVGVA</sequence>
<dbReference type="SUPFAM" id="SSF51556">
    <property type="entry name" value="Metallo-dependent hydrolases"/>
    <property type="match status" value="1"/>
</dbReference>
<dbReference type="EMBL" id="UINC01055948">
    <property type="protein sequence ID" value="SVB75419.1"/>
    <property type="molecule type" value="Genomic_DNA"/>
</dbReference>
<gene>
    <name evidence="1" type="ORF">METZ01_LOCUS228273</name>
</gene>
<protein>
    <recommendedName>
        <fullName evidence="2">Peptidase M19 renal dipeptidase</fullName>
    </recommendedName>
</protein>
<dbReference type="InterPro" id="IPR032466">
    <property type="entry name" value="Metal_Hydrolase"/>
</dbReference>
<proteinExistence type="predicted"/>
<organism evidence="1">
    <name type="scientific">marine metagenome</name>
    <dbReference type="NCBI Taxonomy" id="408172"/>
    <lineage>
        <taxon>unclassified sequences</taxon>
        <taxon>metagenomes</taxon>
        <taxon>ecological metagenomes</taxon>
    </lineage>
</organism>
<reference evidence="1" key="1">
    <citation type="submission" date="2018-05" db="EMBL/GenBank/DDBJ databases">
        <authorList>
            <person name="Lanie J.A."/>
            <person name="Ng W.-L."/>
            <person name="Kazmierczak K.M."/>
            <person name="Andrzejewski T.M."/>
            <person name="Davidsen T.M."/>
            <person name="Wayne K.J."/>
            <person name="Tettelin H."/>
            <person name="Glass J.I."/>
            <person name="Rusch D."/>
            <person name="Podicherti R."/>
            <person name="Tsui H.-C.T."/>
            <person name="Winkler M.E."/>
        </authorList>
    </citation>
    <scope>NUCLEOTIDE SEQUENCE</scope>
</reference>
<accession>A0A382GKC9</accession>
<evidence type="ECO:0008006" key="2">
    <source>
        <dbReference type="Google" id="ProtNLM"/>
    </source>
</evidence>
<evidence type="ECO:0000313" key="1">
    <source>
        <dbReference type="EMBL" id="SVB75419.1"/>
    </source>
</evidence>
<dbReference type="AlphaFoldDB" id="A0A382GKC9"/>
<dbReference type="GO" id="GO:0070573">
    <property type="term" value="F:metallodipeptidase activity"/>
    <property type="evidence" value="ECO:0007669"/>
    <property type="project" value="InterPro"/>
</dbReference>
<dbReference type="GO" id="GO:0006508">
    <property type="term" value="P:proteolysis"/>
    <property type="evidence" value="ECO:0007669"/>
    <property type="project" value="InterPro"/>
</dbReference>
<dbReference type="Gene3D" id="3.20.20.140">
    <property type="entry name" value="Metal-dependent hydrolases"/>
    <property type="match status" value="1"/>
</dbReference>